<keyword evidence="4" id="KW-0969">Cilium</keyword>
<evidence type="ECO:0000313" key="8">
    <source>
        <dbReference type="Proteomes" id="UP001217089"/>
    </source>
</evidence>
<dbReference type="InterPro" id="IPR023379">
    <property type="entry name" value="BART_dom"/>
</dbReference>
<evidence type="ECO:0000256" key="4">
    <source>
        <dbReference type="ARBA" id="ARBA00023069"/>
    </source>
</evidence>
<dbReference type="InterPro" id="IPR042541">
    <property type="entry name" value="BART_sf"/>
</dbReference>
<reference evidence="7 8" key="1">
    <citation type="submission" date="2022-12" db="EMBL/GenBank/DDBJ databases">
        <title>Chromosome-level genome of Tegillarca granosa.</title>
        <authorList>
            <person name="Kim J."/>
        </authorList>
    </citation>
    <scope>NUCLEOTIDE SEQUENCE [LARGE SCALE GENOMIC DNA]</scope>
    <source>
        <strain evidence="7">Teg-2019</strain>
        <tissue evidence="7">Adductor muscle</tissue>
    </source>
</reference>
<organism evidence="7 8">
    <name type="scientific">Tegillarca granosa</name>
    <name type="common">Malaysian cockle</name>
    <name type="synonym">Anadara granosa</name>
    <dbReference type="NCBI Taxonomy" id="220873"/>
    <lineage>
        <taxon>Eukaryota</taxon>
        <taxon>Metazoa</taxon>
        <taxon>Spiralia</taxon>
        <taxon>Lophotrochozoa</taxon>
        <taxon>Mollusca</taxon>
        <taxon>Bivalvia</taxon>
        <taxon>Autobranchia</taxon>
        <taxon>Pteriomorphia</taxon>
        <taxon>Arcoida</taxon>
        <taxon>Arcoidea</taxon>
        <taxon>Arcidae</taxon>
        <taxon>Tegillarca</taxon>
    </lineage>
</organism>
<dbReference type="Proteomes" id="UP001217089">
    <property type="component" value="Unassembled WGS sequence"/>
</dbReference>
<comment type="caution">
    <text evidence="7">The sequence shown here is derived from an EMBL/GenBank/DDBJ whole genome shotgun (WGS) entry which is preliminary data.</text>
</comment>
<evidence type="ECO:0000313" key="7">
    <source>
        <dbReference type="EMBL" id="KAJ8309031.1"/>
    </source>
</evidence>
<comment type="subcellular location">
    <subcellularLocation>
        <location evidence="1">Cell projection</location>
        <location evidence="1">Cilium</location>
    </subcellularLocation>
    <subcellularLocation>
        <location evidence="2">Cytoplasm</location>
    </subcellularLocation>
</comment>
<gene>
    <name evidence="7" type="ORF">KUTeg_013905</name>
</gene>
<evidence type="ECO:0000256" key="2">
    <source>
        <dbReference type="ARBA" id="ARBA00004496"/>
    </source>
</evidence>
<evidence type="ECO:0000256" key="5">
    <source>
        <dbReference type="ARBA" id="ARBA00023273"/>
    </source>
</evidence>
<accession>A0ABQ9EXI5</accession>
<protein>
    <recommendedName>
        <fullName evidence="6">BART domain-containing protein</fullName>
    </recommendedName>
</protein>
<sequence>MLAAKMAKRSGEWVYDELLSFLANPFFQIPVVTFMEANCISFYGYSKLEVMNKEIWRKWLFGNGGVGNVLTYKTVVRKSDGLSPISDRAVDQGKKIEKEKSKDRRNLGLTKHGVAADFTTE</sequence>
<name>A0ABQ9EXI5_TEGGR</name>
<keyword evidence="5" id="KW-0966">Cell projection</keyword>
<evidence type="ECO:0000256" key="3">
    <source>
        <dbReference type="ARBA" id="ARBA00022490"/>
    </source>
</evidence>
<evidence type="ECO:0000259" key="6">
    <source>
        <dbReference type="Pfam" id="PF11527"/>
    </source>
</evidence>
<keyword evidence="3" id="KW-0963">Cytoplasm</keyword>
<dbReference type="Pfam" id="PF11527">
    <property type="entry name" value="ARL2_Bind_BART"/>
    <property type="match status" value="1"/>
</dbReference>
<dbReference type="Gene3D" id="1.20.1520.10">
    <property type="entry name" value="ADP-ribosylation factor-like 2-binding protein, domain"/>
    <property type="match status" value="1"/>
</dbReference>
<proteinExistence type="predicted"/>
<feature type="domain" description="BART" evidence="6">
    <location>
        <begin position="12"/>
        <end position="57"/>
    </location>
</feature>
<dbReference type="EMBL" id="JARBDR010000657">
    <property type="protein sequence ID" value="KAJ8309031.1"/>
    <property type="molecule type" value="Genomic_DNA"/>
</dbReference>
<evidence type="ECO:0000256" key="1">
    <source>
        <dbReference type="ARBA" id="ARBA00004138"/>
    </source>
</evidence>
<keyword evidence="8" id="KW-1185">Reference proteome</keyword>